<dbReference type="GO" id="GO:0046983">
    <property type="term" value="F:protein dimerization activity"/>
    <property type="evidence" value="ECO:0007669"/>
    <property type="project" value="InterPro"/>
</dbReference>
<dbReference type="InterPro" id="IPR008906">
    <property type="entry name" value="HATC_C_dom"/>
</dbReference>
<dbReference type="Pfam" id="PF05699">
    <property type="entry name" value="Dimer_Tnp_hAT"/>
    <property type="match status" value="1"/>
</dbReference>
<dbReference type="PANTHER" id="PTHR46289:SF14">
    <property type="entry name" value="DUF4371 DOMAIN-CONTAINING PROTEIN"/>
    <property type="match status" value="1"/>
</dbReference>
<dbReference type="InterPro" id="IPR012337">
    <property type="entry name" value="RNaseH-like_sf"/>
</dbReference>
<evidence type="ECO:0000313" key="2">
    <source>
        <dbReference type="EMBL" id="KAF0765884.1"/>
    </source>
</evidence>
<comment type="caution">
    <text evidence="2">The sequence shown here is derived from an EMBL/GenBank/DDBJ whole genome shotgun (WGS) entry which is preliminary data.</text>
</comment>
<accession>A0A6G0Z5X4</accession>
<name>A0A6G0Z5X4_APHCR</name>
<dbReference type="PANTHER" id="PTHR46289">
    <property type="entry name" value="52 KDA REPRESSOR OF THE INHIBITOR OF THE PROTEIN KINASE-LIKE PROTEIN-RELATED"/>
    <property type="match status" value="1"/>
</dbReference>
<dbReference type="OrthoDB" id="6602231at2759"/>
<dbReference type="InterPro" id="IPR052958">
    <property type="entry name" value="IFN-induced_PKR_regulator"/>
</dbReference>
<keyword evidence="3" id="KW-1185">Reference proteome</keyword>
<protein>
    <submittedName>
        <fullName evidence="2">52 kDa repressor of the inhibitor of the protein kinase-like</fullName>
    </submittedName>
</protein>
<feature type="domain" description="HAT C-terminal dimerisation" evidence="1">
    <location>
        <begin position="597"/>
        <end position="653"/>
    </location>
</feature>
<dbReference type="Proteomes" id="UP000478052">
    <property type="component" value="Unassembled WGS sequence"/>
</dbReference>
<evidence type="ECO:0000313" key="3">
    <source>
        <dbReference type="Proteomes" id="UP000478052"/>
    </source>
</evidence>
<dbReference type="EMBL" id="VUJU01001306">
    <property type="protein sequence ID" value="KAF0765884.1"/>
    <property type="molecule type" value="Genomic_DNA"/>
</dbReference>
<evidence type="ECO:0000259" key="1">
    <source>
        <dbReference type="Pfam" id="PF05699"/>
    </source>
</evidence>
<dbReference type="SUPFAM" id="SSF53098">
    <property type="entry name" value="Ribonuclease H-like"/>
    <property type="match status" value="1"/>
</dbReference>
<organism evidence="2 3">
    <name type="scientific">Aphis craccivora</name>
    <name type="common">Cowpea aphid</name>
    <dbReference type="NCBI Taxonomy" id="307492"/>
    <lineage>
        <taxon>Eukaryota</taxon>
        <taxon>Metazoa</taxon>
        <taxon>Ecdysozoa</taxon>
        <taxon>Arthropoda</taxon>
        <taxon>Hexapoda</taxon>
        <taxon>Insecta</taxon>
        <taxon>Pterygota</taxon>
        <taxon>Neoptera</taxon>
        <taxon>Paraneoptera</taxon>
        <taxon>Hemiptera</taxon>
        <taxon>Sternorrhyncha</taxon>
        <taxon>Aphidomorpha</taxon>
        <taxon>Aphidoidea</taxon>
        <taxon>Aphididae</taxon>
        <taxon>Aphidini</taxon>
        <taxon>Aphis</taxon>
        <taxon>Aphis</taxon>
    </lineage>
</organism>
<reference evidence="2 3" key="1">
    <citation type="submission" date="2019-08" db="EMBL/GenBank/DDBJ databases">
        <title>Whole genome of Aphis craccivora.</title>
        <authorList>
            <person name="Voronova N.V."/>
            <person name="Shulinski R.S."/>
            <person name="Bandarenka Y.V."/>
            <person name="Zhorov D.G."/>
            <person name="Warner D."/>
        </authorList>
    </citation>
    <scope>NUCLEOTIDE SEQUENCE [LARGE SCALE GENOMIC DNA]</scope>
    <source>
        <strain evidence="2">180601</strain>
        <tissue evidence="2">Whole Body</tissue>
    </source>
</reference>
<dbReference type="AlphaFoldDB" id="A0A6G0Z5X4"/>
<sequence length="677" mass="76142">MNINTKEKGSYACNYFEKSKSSIEELVDDPTAFKNKKAEAETEKYIHVESAIEQTISSHSTSASQVIVPTETIFHSLDVGNFVNINVIDDNTKHALLTNHWLTSKDGCLTVHSLNKYHLDSVLSGNAFLKSYQDPSFTIINQVNLQRLNQINENRERIRPIIETLILCRRQNIALRGTIDDGPLLNDTSNSLVANPGDQKLKNHLDTTSSATYISKTTQNELLNCIGEEIQLQIIKDVNEAKFYAVICNETSDIAHKEQLKEDIMLSGETKLTGQALGNIVLNVLKQFNLNVENCVGIGTDGCAVMTSKSIGAVTTILKECIYAIRCPCFNHALNNSLAQSSKVVSIRNKVAKRTAILKNKLGKSLSGLCQTRWIEQHDGILQFKSTLPKILEALADIKLWTDKNSSTKANTLELSICNSSFVISLYSLIDVLKWTLPVSRILQSTSLDLESANFVIQEVKEVLNKNRTNSRNVLKDIFIESSNMAKSLGFDIQLPHGVLGDMNTRFCPDVINAFNLRLLIPKVFCGKENNALSINILEVSKRFFPLLPSRSDNTADFYLQSELELWFKFWNKNIGVWSEDQFPSTAIDALNKCDPNIFPTVYQLLSIVCTLPMSVATAERSFSALRRVKTWLRSRMQEDRLTSLCFLCVHREIKINIDQIIDRFGKSDNVNRRLGF</sequence>
<gene>
    <name evidence="2" type="ORF">FWK35_00000617</name>
</gene>
<proteinExistence type="predicted"/>